<dbReference type="GO" id="GO:0004731">
    <property type="term" value="F:purine-nucleoside phosphorylase activity"/>
    <property type="evidence" value="ECO:0007669"/>
    <property type="project" value="UniProtKB-EC"/>
</dbReference>
<keyword evidence="9" id="KW-1185">Reference proteome</keyword>
<feature type="domain" description="Nucleoside phosphorylase" evidence="7">
    <location>
        <begin position="16"/>
        <end position="222"/>
    </location>
</feature>
<dbReference type="CDD" id="cd09006">
    <property type="entry name" value="PNP_EcPNPI-like"/>
    <property type="match status" value="1"/>
</dbReference>
<evidence type="ECO:0000313" key="9">
    <source>
        <dbReference type="Proteomes" id="UP000749311"/>
    </source>
</evidence>
<evidence type="ECO:0000256" key="3">
    <source>
        <dbReference type="ARBA" id="ARBA00021980"/>
    </source>
</evidence>
<evidence type="ECO:0000313" key="8">
    <source>
        <dbReference type="EMBL" id="NIH55382.1"/>
    </source>
</evidence>
<dbReference type="EMBL" id="JAAMOZ010000001">
    <property type="protein sequence ID" value="NIH55382.1"/>
    <property type="molecule type" value="Genomic_DNA"/>
</dbReference>
<evidence type="ECO:0000256" key="4">
    <source>
        <dbReference type="ARBA" id="ARBA00022676"/>
    </source>
</evidence>
<comment type="catalytic activity">
    <reaction evidence="6">
        <text>uridine + phosphate = alpha-D-ribose 1-phosphate + uracil</text>
        <dbReference type="Rhea" id="RHEA:24388"/>
        <dbReference type="ChEBI" id="CHEBI:16704"/>
        <dbReference type="ChEBI" id="CHEBI:17568"/>
        <dbReference type="ChEBI" id="CHEBI:43474"/>
        <dbReference type="ChEBI" id="CHEBI:57720"/>
        <dbReference type="EC" id="2.4.2.3"/>
    </reaction>
</comment>
<comment type="similarity">
    <text evidence="1">Belongs to the PNP/UDP phosphorylase family.</text>
</comment>
<evidence type="ECO:0000256" key="2">
    <source>
        <dbReference type="ARBA" id="ARBA00011888"/>
    </source>
</evidence>
<keyword evidence="4 8" id="KW-0328">Glycosyltransferase</keyword>
<evidence type="ECO:0000259" key="7">
    <source>
        <dbReference type="Pfam" id="PF01048"/>
    </source>
</evidence>
<dbReference type="InterPro" id="IPR000845">
    <property type="entry name" value="Nucleoside_phosphorylase_d"/>
</dbReference>
<evidence type="ECO:0000256" key="5">
    <source>
        <dbReference type="ARBA" id="ARBA00022679"/>
    </source>
</evidence>
<dbReference type="InterPro" id="IPR018016">
    <property type="entry name" value="Nucleoside_phosphorylase_CS"/>
</dbReference>
<gene>
    <name evidence="8" type="ORF">FB473_000027</name>
</gene>
<dbReference type="NCBIfam" id="NF004489">
    <property type="entry name" value="PRK05819.1"/>
    <property type="match status" value="1"/>
</dbReference>
<organism evidence="8 9">
    <name type="scientific">Brooklawnia cerclae</name>
    <dbReference type="NCBI Taxonomy" id="349934"/>
    <lineage>
        <taxon>Bacteria</taxon>
        <taxon>Bacillati</taxon>
        <taxon>Actinomycetota</taxon>
        <taxon>Actinomycetes</taxon>
        <taxon>Propionibacteriales</taxon>
        <taxon>Propionibacteriaceae</taxon>
        <taxon>Brooklawnia</taxon>
    </lineage>
</organism>
<reference evidence="8 9" key="1">
    <citation type="submission" date="2020-02" db="EMBL/GenBank/DDBJ databases">
        <title>Sequencing the genomes of 1000 actinobacteria strains.</title>
        <authorList>
            <person name="Klenk H.-P."/>
        </authorList>
    </citation>
    <scope>NUCLEOTIDE SEQUENCE [LARGE SCALE GENOMIC DNA]</scope>
    <source>
        <strain evidence="8 9">DSM 19609</strain>
    </source>
</reference>
<dbReference type="Gene3D" id="3.40.50.1580">
    <property type="entry name" value="Nucleoside phosphorylase domain"/>
    <property type="match status" value="1"/>
</dbReference>
<comment type="caution">
    <text evidence="8">The sequence shown here is derived from an EMBL/GenBank/DDBJ whole genome shotgun (WGS) entry which is preliminary data.</text>
</comment>
<keyword evidence="5 8" id="KW-0808">Transferase</keyword>
<dbReference type="InterPro" id="IPR035994">
    <property type="entry name" value="Nucleoside_phosphorylase_sf"/>
</dbReference>
<dbReference type="EC" id="2.4.2.3" evidence="2"/>
<dbReference type="Proteomes" id="UP000749311">
    <property type="component" value="Unassembled WGS sequence"/>
</dbReference>
<dbReference type="PROSITE" id="PS01232">
    <property type="entry name" value="PNP_UDP_1"/>
    <property type="match status" value="1"/>
</dbReference>
<name>A0ABX0SAE9_9ACTN</name>
<dbReference type="RefSeq" id="WP_167163716.1">
    <property type="nucleotide sequence ID" value="NZ_BAAAOO010000018.1"/>
</dbReference>
<dbReference type="NCBIfam" id="TIGR00107">
    <property type="entry name" value="deoD"/>
    <property type="match status" value="1"/>
</dbReference>
<dbReference type="PANTHER" id="PTHR43691">
    <property type="entry name" value="URIDINE PHOSPHORYLASE"/>
    <property type="match status" value="1"/>
</dbReference>
<evidence type="ECO:0000256" key="1">
    <source>
        <dbReference type="ARBA" id="ARBA00010456"/>
    </source>
</evidence>
<dbReference type="Pfam" id="PF01048">
    <property type="entry name" value="PNP_UDP_1"/>
    <property type="match status" value="1"/>
</dbReference>
<accession>A0ABX0SAE9</accession>
<dbReference type="PANTHER" id="PTHR43691:SF11">
    <property type="entry name" value="FI09636P-RELATED"/>
    <property type="match status" value="1"/>
</dbReference>
<sequence length="237" mass="25217">MATPHISAEPGDFAPAVLLPGDPKRAERIAKLLMPDARLISDVRGALAFTGTVDGQPLSVMGSGMGMPSATLYATELYKFYGVERIIRVGTCGGIARKVQVGDVVIALGAHTDSNMNQQRLPGLNYSAVASYDLVRAAVDAVEGDQRVHVGMITSHDHFYFSSHDETWLPLLDQYGVLGVEMESAGIYGAAAEFGKQALTVLTCSDHLLDASHNMSAEQRETSFQGALRLAVAAAHS</sequence>
<dbReference type="SUPFAM" id="SSF53167">
    <property type="entry name" value="Purine and uridine phosphorylases"/>
    <property type="match status" value="1"/>
</dbReference>
<evidence type="ECO:0000256" key="6">
    <source>
        <dbReference type="ARBA" id="ARBA00048447"/>
    </source>
</evidence>
<protein>
    <recommendedName>
        <fullName evidence="3">Uridine phosphorylase</fullName>
        <ecNumber evidence="2">2.4.2.3</ecNumber>
    </recommendedName>
</protein>
<proteinExistence type="inferred from homology"/>
<dbReference type="InterPro" id="IPR004402">
    <property type="entry name" value="DeoD-type"/>
</dbReference>